<dbReference type="AlphaFoldDB" id="A0A8J2NRH6"/>
<feature type="compositionally biased region" description="Polar residues" evidence="1">
    <location>
        <begin position="184"/>
        <end position="197"/>
    </location>
</feature>
<feature type="compositionally biased region" description="Low complexity" evidence="1">
    <location>
        <begin position="133"/>
        <end position="146"/>
    </location>
</feature>
<feature type="region of interest" description="Disordered" evidence="1">
    <location>
        <begin position="89"/>
        <end position="237"/>
    </location>
</feature>
<feature type="compositionally biased region" description="Pro residues" evidence="1">
    <location>
        <begin position="147"/>
        <end position="156"/>
    </location>
</feature>
<name>A0A8J2NRH6_9HEXA</name>
<accession>A0A8J2NRH6</accession>
<sequence length="395" mass="43765">GNIPGVKPPQAKKESLTQGLKTDLTRLSGRFTVTKASLSTPPGAPPQVQAGPGAFIPLHHQHQAHCQLVTGQVKGQIQEMEYIQVDTSYQGGHRGSMPAQLQTPHRQSKSKMGMLTQLIDKVRSGKDDRKKSSASGVSSSSSGGTIPHPPPPPTGVPRPMIMKDSQFQYNGPYPDNSAVAALARSSTSLRRNGSSHGSRSESARPVYTRAKSFVKSKSDDERPPSKLSKHSRARSAGALETQSLLKALNLEDPKEAVRLLTLYQSLSRGLLASERQMGRLQQQQQQQQQQQLAQQQQQQHGQQQQQHAQQQQHQQHAQQQHLQHAQQLQQQHAQQLQQQQQQTPNQPAHQRFYNYMLNDTQSSQQKSVREASTDPMSLPYPSNHASLKYSRSASD</sequence>
<feature type="region of interest" description="Disordered" evidence="1">
    <location>
        <begin position="298"/>
        <end position="346"/>
    </location>
</feature>
<comment type="caution">
    <text evidence="2">The sequence shown here is derived from an EMBL/GenBank/DDBJ whole genome shotgun (WGS) entry which is preliminary data.</text>
</comment>
<feature type="compositionally biased region" description="Polar residues" evidence="1">
    <location>
        <begin position="383"/>
        <end position="395"/>
    </location>
</feature>
<reference evidence="2" key="1">
    <citation type="submission" date="2021-06" db="EMBL/GenBank/DDBJ databases">
        <authorList>
            <person name="Hodson N. C."/>
            <person name="Mongue J. A."/>
            <person name="Jaron S. K."/>
        </authorList>
    </citation>
    <scope>NUCLEOTIDE SEQUENCE</scope>
</reference>
<evidence type="ECO:0000313" key="2">
    <source>
        <dbReference type="EMBL" id="CAG7718773.1"/>
    </source>
</evidence>
<feature type="region of interest" description="Disordered" evidence="1">
    <location>
        <begin position="359"/>
        <end position="395"/>
    </location>
</feature>
<feature type="compositionally biased region" description="Basic and acidic residues" evidence="1">
    <location>
        <begin position="120"/>
        <end position="131"/>
    </location>
</feature>
<keyword evidence="3" id="KW-1185">Reference proteome</keyword>
<evidence type="ECO:0000256" key="1">
    <source>
        <dbReference type="SAM" id="MobiDB-lite"/>
    </source>
</evidence>
<dbReference type="EMBL" id="CAJVCH010055900">
    <property type="protein sequence ID" value="CAG7718773.1"/>
    <property type="molecule type" value="Genomic_DNA"/>
</dbReference>
<feature type="compositionally biased region" description="Low complexity" evidence="1">
    <location>
        <begin position="298"/>
        <end position="342"/>
    </location>
</feature>
<organism evidence="2 3">
    <name type="scientific">Allacma fusca</name>
    <dbReference type="NCBI Taxonomy" id="39272"/>
    <lineage>
        <taxon>Eukaryota</taxon>
        <taxon>Metazoa</taxon>
        <taxon>Ecdysozoa</taxon>
        <taxon>Arthropoda</taxon>
        <taxon>Hexapoda</taxon>
        <taxon>Collembola</taxon>
        <taxon>Symphypleona</taxon>
        <taxon>Sminthuridae</taxon>
        <taxon>Allacma</taxon>
    </lineage>
</organism>
<gene>
    <name evidence="2" type="ORF">AFUS01_LOCUS8142</name>
</gene>
<feature type="region of interest" description="Disordered" evidence="1">
    <location>
        <begin position="1"/>
        <end position="20"/>
    </location>
</feature>
<feature type="non-terminal residue" evidence="2">
    <location>
        <position position="1"/>
    </location>
</feature>
<proteinExistence type="predicted"/>
<feature type="non-terminal residue" evidence="2">
    <location>
        <position position="395"/>
    </location>
</feature>
<protein>
    <submittedName>
        <fullName evidence="2">Uncharacterized protein</fullName>
    </submittedName>
</protein>
<dbReference type="Proteomes" id="UP000708208">
    <property type="component" value="Unassembled WGS sequence"/>
</dbReference>
<evidence type="ECO:0000313" key="3">
    <source>
        <dbReference type="Proteomes" id="UP000708208"/>
    </source>
</evidence>